<evidence type="ECO:0000256" key="2">
    <source>
        <dbReference type="ARBA" id="ARBA00010333"/>
    </source>
</evidence>
<proteinExistence type="inferred from homology"/>
<keyword evidence="6 8" id="KW-0456">Lyase</keyword>
<dbReference type="EC" id="4.2.2.n1" evidence="8"/>
<dbReference type="Pfam" id="PF01464">
    <property type="entry name" value="SLT"/>
    <property type="match status" value="1"/>
</dbReference>
<evidence type="ECO:0000256" key="5">
    <source>
        <dbReference type="ARBA" id="ARBA00023237"/>
    </source>
</evidence>
<comment type="subcellular location">
    <subcellularLocation>
        <location evidence="8">Cell outer membrane</location>
        <topology evidence="8">Peripheral membrane protein</topology>
    </subcellularLocation>
    <text evidence="8">Attached to the inner leaflet of the outer membrane.</text>
</comment>
<comment type="similarity">
    <text evidence="1">Belongs to the transglycosylase Slt family.</text>
</comment>
<dbReference type="SMART" id="SM00062">
    <property type="entry name" value="PBPb"/>
    <property type="match status" value="1"/>
</dbReference>
<dbReference type="EMBL" id="CAADEY010000112">
    <property type="protein sequence ID" value="VFJ63849.1"/>
    <property type="molecule type" value="Genomic_DNA"/>
</dbReference>
<evidence type="ECO:0000256" key="1">
    <source>
        <dbReference type="ARBA" id="ARBA00007734"/>
    </source>
</evidence>
<dbReference type="InterPro" id="IPR001638">
    <property type="entry name" value="Solute-binding_3/MltF_N"/>
</dbReference>
<dbReference type="Pfam" id="PF00497">
    <property type="entry name" value="SBP_bac_3"/>
    <property type="match status" value="1"/>
</dbReference>
<sequence>MKIFVTILIGFFVTFCSEQQELLERIKHSGELRVVTRASPTTCYRSGNRLVGFECSLARRFAEELGVRLKVILVENDRDVIRAMERGEGDLAAGINTVFANGSPIHFGPVYQEIRRKVVYRRGEKRPGNVQDLAGRLVEVASGHGYAAMLQKLSEREPDLIWREHSLSDTQALLSLVLQRKIDLTIVDSNEIALLRQYYPELRSAFELGKPQALAWGTSLNADDSLHLQILLFFEKIKKSGELGNIIERHYGHMGQFNYVETHLFLRHARTRLPGYIAYFKKAAAKYDLDWRLLSAIGYQESHWNPDAVSPTGVRGIMMLTTQTARQLGVADRTDEEDSILGGARYFAQTKARLPGRIEEPDRTWFALAAYNVGLGHLEDARILAQRAGFNPDRWRDVREFLPLISKEEWYTKTKHGYARGHEPVQFVRNIRRYYDRLVWLDRQ</sequence>
<evidence type="ECO:0000256" key="3">
    <source>
        <dbReference type="ARBA" id="ARBA00022729"/>
    </source>
</evidence>
<dbReference type="GO" id="GO:0008933">
    <property type="term" value="F:peptidoglycan lytic transglycosylase activity"/>
    <property type="evidence" value="ECO:0007669"/>
    <property type="project" value="UniProtKB-UniRule"/>
</dbReference>
<dbReference type="GO" id="GO:0009279">
    <property type="term" value="C:cell outer membrane"/>
    <property type="evidence" value="ECO:0007669"/>
    <property type="project" value="UniProtKB-SubCell"/>
</dbReference>
<dbReference type="SUPFAM" id="SSF53955">
    <property type="entry name" value="Lysozyme-like"/>
    <property type="match status" value="1"/>
</dbReference>
<gene>
    <name evidence="8" type="primary">mltF</name>
    <name evidence="10" type="ORF">BECKDK2373C_GA0170839_11124</name>
</gene>
<dbReference type="GO" id="GO:0009253">
    <property type="term" value="P:peptidoglycan catabolic process"/>
    <property type="evidence" value="ECO:0007669"/>
    <property type="project" value="TreeGrafter"/>
</dbReference>
<dbReference type="PANTHER" id="PTHR35936:SF32">
    <property type="entry name" value="MEMBRANE-BOUND LYTIC MUREIN TRANSGLYCOSYLASE F"/>
    <property type="match status" value="1"/>
</dbReference>
<feature type="active site" evidence="8">
    <location>
        <position position="301"/>
    </location>
</feature>
<evidence type="ECO:0000256" key="4">
    <source>
        <dbReference type="ARBA" id="ARBA00023136"/>
    </source>
</evidence>
<dbReference type="GO" id="GO:0016998">
    <property type="term" value="P:cell wall macromolecule catabolic process"/>
    <property type="evidence" value="ECO:0007669"/>
    <property type="project" value="UniProtKB-UniRule"/>
</dbReference>
<comment type="function">
    <text evidence="8">Murein-degrading enzyme that degrades murein glycan strands and insoluble, high-molecular weight murein sacculi, with the concomitant formation of a 1,6-anhydromuramoyl product. Lytic transglycosylases (LTs) play an integral role in the metabolism of the peptidoglycan (PG) sacculus. Their lytic action creates space within the PG sacculus to allow for its expansion as well as for the insertion of various structures such as secretion systems and flagella.</text>
</comment>
<evidence type="ECO:0000256" key="8">
    <source>
        <dbReference type="HAMAP-Rule" id="MF_02016"/>
    </source>
</evidence>
<evidence type="ECO:0000256" key="6">
    <source>
        <dbReference type="ARBA" id="ARBA00023239"/>
    </source>
</evidence>
<evidence type="ECO:0000256" key="7">
    <source>
        <dbReference type="ARBA" id="ARBA00023316"/>
    </source>
</evidence>
<comment type="similarity">
    <text evidence="8">In the N-terminal section; belongs to the bacterial solute-binding protein 3 family.</text>
</comment>
<comment type="similarity">
    <text evidence="8">In the C-terminal section; belongs to the transglycosylase Slt family.</text>
</comment>
<keyword evidence="4 8" id="KW-0472">Membrane</keyword>
<dbReference type="NCBIfam" id="NF008112">
    <property type="entry name" value="PRK10859.1"/>
    <property type="match status" value="1"/>
</dbReference>
<dbReference type="InterPro" id="IPR023346">
    <property type="entry name" value="Lysozyme-like_dom_sf"/>
</dbReference>
<dbReference type="CDD" id="cd01009">
    <property type="entry name" value="PBP2_YfhD_N"/>
    <property type="match status" value="1"/>
</dbReference>
<dbReference type="CDD" id="cd13403">
    <property type="entry name" value="MLTF-like"/>
    <property type="match status" value="1"/>
</dbReference>
<dbReference type="InterPro" id="IPR000189">
    <property type="entry name" value="Transglyc_AS"/>
</dbReference>
<comment type="domain">
    <text evidence="8">The N-terminal domain does not have lytic activity and probably modulates enzymatic activity. The C-terminal domain is the catalytic active domain.</text>
</comment>
<keyword evidence="3 8" id="KW-0732">Signal</keyword>
<dbReference type="HAMAP" id="MF_02016">
    <property type="entry name" value="MltF"/>
    <property type="match status" value="1"/>
</dbReference>
<organism evidence="10">
    <name type="scientific">Candidatus Kentrum sp. DK</name>
    <dbReference type="NCBI Taxonomy" id="2126562"/>
    <lineage>
        <taxon>Bacteria</taxon>
        <taxon>Pseudomonadati</taxon>
        <taxon>Pseudomonadota</taxon>
        <taxon>Gammaproteobacteria</taxon>
        <taxon>Candidatus Kentrum</taxon>
    </lineage>
</organism>
<dbReference type="InterPro" id="IPR023703">
    <property type="entry name" value="MltF"/>
</dbReference>
<feature type="domain" description="Solute-binding protein family 3/N-terminal" evidence="9">
    <location>
        <begin position="31"/>
        <end position="254"/>
    </location>
</feature>
<dbReference type="Gene3D" id="3.40.190.10">
    <property type="entry name" value="Periplasmic binding protein-like II"/>
    <property type="match status" value="2"/>
</dbReference>
<feature type="region of interest" description="LT domain" evidence="8">
    <location>
        <begin position="255"/>
        <end position="444"/>
    </location>
</feature>
<accession>A0A450TAS3</accession>
<evidence type="ECO:0000259" key="9">
    <source>
        <dbReference type="SMART" id="SM00062"/>
    </source>
</evidence>
<dbReference type="InterPro" id="IPR008258">
    <property type="entry name" value="Transglycosylase_SLT_dom_1"/>
</dbReference>
<keyword evidence="5 8" id="KW-0998">Cell outer membrane</keyword>
<protein>
    <recommendedName>
        <fullName evidence="8">Membrane-bound lytic murein transglycosylase F</fullName>
        <ecNumber evidence="8">4.2.2.n1</ecNumber>
    </recommendedName>
    <alternativeName>
        <fullName evidence="8">Murein lyase F</fullName>
    </alternativeName>
</protein>
<comment type="caution">
    <text evidence="8">Lacks conserved residue(s) required for the propagation of feature annotation.</text>
</comment>
<dbReference type="Gene3D" id="1.10.530.10">
    <property type="match status" value="1"/>
</dbReference>
<dbReference type="PANTHER" id="PTHR35936">
    <property type="entry name" value="MEMBRANE-BOUND LYTIC MUREIN TRANSGLYCOSYLASE F"/>
    <property type="match status" value="1"/>
</dbReference>
<comment type="similarity">
    <text evidence="2">Belongs to the bacterial solute-binding protein 3 family.</text>
</comment>
<name>A0A450TAS3_9GAMM</name>
<dbReference type="AlphaFoldDB" id="A0A450TAS3"/>
<dbReference type="SUPFAM" id="SSF53850">
    <property type="entry name" value="Periplasmic binding protein-like II"/>
    <property type="match status" value="1"/>
</dbReference>
<dbReference type="PROSITE" id="PS00922">
    <property type="entry name" value="TRANSGLYCOSYLASE"/>
    <property type="match status" value="1"/>
</dbReference>
<reference evidence="10" key="1">
    <citation type="submission" date="2019-02" db="EMBL/GenBank/DDBJ databases">
        <authorList>
            <person name="Gruber-Vodicka R. H."/>
            <person name="Seah K. B. B."/>
        </authorList>
    </citation>
    <scope>NUCLEOTIDE SEQUENCE</scope>
    <source>
        <strain evidence="10">BECK_DK161</strain>
    </source>
</reference>
<dbReference type="GO" id="GO:0071555">
    <property type="term" value="P:cell wall organization"/>
    <property type="evidence" value="ECO:0007669"/>
    <property type="project" value="UniProtKB-KW"/>
</dbReference>
<evidence type="ECO:0000313" key="10">
    <source>
        <dbReference type="EMBL" id="VFJ63849.1"/>
    </source>
</evidence>
<comment type="catalytic activity">
    <reaction evidence="8">
        <text>Exolytic cleavage of the (1-&gt;4)-beta-glycosidic linkage between N-acetylmuramic acid (MurNAc) and N-acetylglucosamine (GlcNAc) residues in peptidoglycan, from either the reducing or the non-reducing ends of the peptidoglycan chains, with concomitant formation of a 1,6-anhydrobond in the MurNAc residue.</text>
        <dbReference type="EC" id="4.2.2.n1"/>
    </reaction>
</comment>
<keyword evidence="7 8" id="KW-0961">Cell wall biogenesis/degradation</keyword>